<sequence>MPASLFSDDESPPPSPVLEYPELRLNDLVDPPTDWQFLGETVQVTMRARRFPKPRLETIVNHHSWGIDMGLAKRATIEKLLKALWKLFYHMAPDHLPTSFAEFADFSRDAGPRLLSHTIHIERVPISRYYPQPPEDIKALSSRFKRPSDAPAPIPDSYLERMSYPVSGGPIDLDATEYEEGKGGEEQEQEQEQARAAQKTKSPPRSASSRHSCTSQPVQPERHTARPLPAKNVVEIVQRIVMKLANVDLERHHTATRAEHPCLVASEPQALLKTIDKTVPATAQVRLLWNRETDEMTLHPDGRDYPYRGRGPVGTFNTSAIDCVIVAAKLLDAGSTVIDRCNKGWRAQLTPLESALIKTTEVDWDLCFTDESEMLRNNFWHVVGDSLPEVWVGDIHWLQGIWTRATANFAQFHFTYYDQFSPCECNPDRERGDTTGPWKNTFMQPSEVPEDGEGPVTMQTRLAQEFAFSVQVDCDVCDTPNAVTRWRTFESLPARLVTMVDPDVPVTKHTQDLTFEVETFAKRTSVTYRWVGGIYEYKGQFRVFWADNRPGEVAHGEVCMYDGSKNLGMIVGGLSYGHPSERVPYEWWSRNAIPLVFYERVDNVSPQVLNTVMSSVGSMIEAVENKMLLADEIGPWAPFNNGVSEQPGQWVFPSADLFNLAPPVNLLTSPISEQSYPLGMQDSPRDDAVLYSPPLTPRIEEYPASPPTGSNPLYSLGLERVGLGETGSNLDYQAPIIHNMVSQPDLPASDLHTADLPESAQQHPSDAELFEKYGANYTCANYMSDYYNAAMKVYHMMSQNNGGTSNAAGISSVDFPQWNQGNMYGDPQYWSGNRSQLQTYQQFQQPSSPTGSNPKSRSHSGQGSVVGLDAARRASQASSQKTRRRTGHRNDNCNGNRNDNRKDNKRKRGSPDRKNKRKKRNQRFKKKRQAIQALAHRPSSRLRTPEGW</sequence>
<accession>A0ACC3BAT3</accession>
<comment type="caution">
    <text evidence="1">The sequence shown here is derived from an EMBL/GenBank/DDBJ whole genome shotgun (WGS) entry which is preliminary data.</text>
</comment>
<reference evidence="1 2" key="1">
    <citation type="journal article" date="2023" name="ACS Omega">
        <title>Identification of the Neoaspergillic Acid Biosynthesis Gene Cluster by Establishing an In Vitro CRISPR-Ribonucleoprotein Genetic System in Aspergillus melleus.</title>
        <authorList>
            <person name="Yuan B."/>
            <person name="Grau M.F."/>
            <person name="Murata R.M."/>
            <person name="Torok T."/>
            <person name="Venkateswaran K."/>
            <person name="Stajich J.E."/>
            <person name="Wang C.C.C."/>
        </authorList>
    </citation>
    <scope>NUCLEOTIDE SEQUENCE [LARGE SCALE GENOMIC DNA]</scope>
    <source>
        <strain evidence="1 2">IMV 1140</strain>
    </source>
</reference>
<protein>
    <submittedName>
        <fullName evidence="1">Uncharacterized protein</fullName>
    </submittedName>
</protein>
<evidence type="ECO:0000313" key="1">
    <source>
        <dbReference type="EMBL" id="KAK1147533.1"/>
    </source>
</evidence>
<keyword evidence="2" id="KW-1185">Reference proteome</keyword>
<evidence type="ECO:0000313" key="2">
    <source>
        <dbReference type="Proteomes" id="UP001177260"/>
    </source>
</evidence>
<dbReference type="EMBL" id="JAOPJF010000011">
    <property type="protein sequence ID" value="KAK1147533.1"/>
    <property type="molecule type" value="Genomic_DNA"/>
</dbReference>
<organism evidence="1 2">
    <name type="scientific">Aspergillus melleus</name>
    <dbReference type="NCBI Taxonomy" id="138277"/>
    <lineage>
        <taxon>Eukaryota</taxon>
        <taxon>Fungi</taxon>
        <taxon>Dikarya</taxon>
        <taxon>Ascomycota</taxon>
        <taxon>Pezizomycotina</taxon>
        <taxon>Eurotiomycetes</taxon>
        <taxon>Eurotiomycetidae</taxon>
        <taxon>Eurotiales</taxon>
        <taxon>Aspergillaceae</taxon>
        <taxon>Aspergillus</taxon>
        <taxon>Aspergillus subgen. Circumdati</taxon>
    </lineage>
</organism>
<dbReference type="Proteomes" id="UP001177260">
    <property type="component" value="Unassembled WGS sequence"/>
</dbReference>
<proteinExistence type="predicted"/>
<gene>
    <name evidence="1" type="ORF">N8T08_000875</name>
</gene>
<name>A0ACC3BAT3_9EURO</name>